<evidence type="ECO:0000313" key="2">
    <source>
        <dbReference type="Proteomes" id="UP001196565"/>
    </source>
</evidence>
<sequence>MARITVVATEHPVPLPDGRTVLSAAERPEGTPVEQDIFILRRMAAGELVELPAEPPKPARAVKEG</sequence>
<evidence type="ECO:0008006" key="3">
    <source>
        <dbReference type="Google" id="ProtNLM"/>
    </source>
</evidence>
<comment type="caution">
    <text evidence="1">The sequence shown here is derived from an EMBL/GenBank/DDBJ whole genome shotgun (WGS) entry which is preliminary data.</text>
</comment>
<dbReference type="Proteomes" id="UP001196565">
    <property type="component" value="Unassembled WGS sequence"/>
</dbReference>
<dbReference type="RefSeq" id="WP_219766900.1">
    <property type="nucleotide sequence ID" value="NZ_JAHYBZ010000020.1"/>
</dbReference>
<keyword evidence="2" id="KW-1185">Reference proteome</keyword>
<protein>
    <recommendedName>
        <fullName evidence="3">DUF2635 domain-containing protein</fullName>
    </recommendedName>
</protein>
<proteinExistence type="predicted"/>
<gene>
    <name evidence="1" type="ORF">KPL78_29580</name>
</gene>
<reference evidence="1 2" key="1">
    <citation type="submission" date="2021-07" db="EMBL/GenBank/DDBJ databases">
        <authorList>
            <person name="So Y."/>
        </authorList>
    </citation>
    <scope>NUCLEOTIDE SEQUENCE [LARGE SCALE GENOMIC DNA]</scope>
    <source>
        <strain evidence="1 2">HJA6</strain>
    </source>
</reference>
<evidence type="ECO:0000313" key="1">
    <source>
        <dbReference type="EMBL" id="MBW6402034.1"/>
    </source>
</evidence>
<accession>A0ABS7ALM2</accession>
<organism evidence="1 2">
    <name type="scientific">Roseomonas alba</name>
    <dbReference type="NCBI Taxonomy" id="2846776"/>
    <lineage>
        <taxon>Bacteria</taxon>
        <taxon>Pseudomonadati</taxon>
        <taxon>Pseudomonadota</taxon>
        <taxon>Alphaproteobacteria</taxon>
        <taxon>Acetobacterales</taxon>
        <taxon>Roseomonadaceae</taxon>
        <taxon>Roseomonas</taxon>
    </lineage>
</organism>
<name>A0ABS7ALM2_9PROT</name>
<dbReference type="EMBL" id="JAHYBZ010000020">
    <property type="protein sequence ID" value="MBW6402034.1"/>
    <property type="molecule type" value="Genomic_DNA"/>
</dbReference>